<dbReference type="STRING" id="866895.HBHAL_1431"/>
<feature type="transmembrane region" description="Helical" evidence="7">
    <location>
        <begin position="55"/>
        <end position="75"/>
    </location>
</feature>
<keyword evidence="2" id="KW-0813">Transport</keyword>
<proteinExistence type="predicted"/>
<keyword evidence="4" id="KW-0677">Repeat</keyword>
<evidence type="ECO:0000256" key="1">
    <source>
        <dbReference type="ARBA" id="ARBA00004141"/>
    </source>
</evidence>
<dbReference type="EMBL" id="HE717023">
    <property type="protein sequence ID" value="CCG43802.1"/>
    <property type="molecule type" value="Genomic_DNA"/>
</dbReference>
<dbReference type="PATRIC" id="fig|866895.3.peg.433"/>
<dbReference type="KEGG" id="hhd:HBHAL_1431"/>
<keyword evidence="10" id="KW-1185">Reference proteome</keyword>
<feature type="transmembrane region" description="Helical" evidence="7">
    <location>
        <begin position="394"/>
        <end position="414"/>
    </location>
</feature>
<dbReference type="InterPro" id="IPR051679">
    <property type="entry name" value="DASS-Related_Transporters"/>
</dbReference>
<evidence type="ECO:0000313" key="9">
    <source>
        <dbReference type="EMBL" id="CCG43802.1"/>
    </source>
</evidence>
<reference evidence="9 10" key="1">
    <citation type="journal article" date="2013" name="Environ. Microbiol.">
        <title>Chloride and organic osmolytes: a hybrid strategy to cope with elevated salinities by the moderately halophilic, chloride-dependent bacterium Halobacillus halophilus.</title>
        <authorList>
            <person name="Saum S.H."/>
            <person name="Pfeiffer F."/>
            <person name="Palm P."/>
            <person name="Rampp M."/>
            <person name="Schuster S.C."/>
            <person name="Muller V."/>
            <person name="Oesterhelt D."/>
        </authorList>
    </citation>
    <scope>NUCLEOTIDE SEQUENCE [LARGE SCALE GENOMIC DNA]</scope>
    <source>
        <strain evidence="10">ATCC 35676 / DSM 2266 / JCM 20832 / KCTC 3685 / LMG 17431 / NBRC 102448 / NCIMB 2269</strain>
    </source>
</reference>
<dbReference type="PANTHER" id="PTHR43652">
    <property type="entry name" value="BASIC AMINO ACID ANTIPORTER YFCC-RELATED"/>
    <property type="match status" value="1"/>
</dbReference>
<keyword evidence="3 7" id="KW-0812">Transmembrane</keyword>
<feature type="transmembrane region" description="Helical" evidence="7">
    <location>
        <begin position="225"/>
        <end position="258"/>
    </location>
</feature>
<feature type="transmembrane region" description="Helical" evidence="7">
    <location>
        <begin position="355"/>
        <end position="374"/>
    </location>
</feature>
<feature type="transmembrane region" description="Helical" evidence="7">
    <location>
        <begin position="270"/>
        <end position="289"/>
    </location>
</feature>
<dbReference type="PROSITE" id="PS01271">
    <property type="entry name" value="NA_SULFATE"/>
    <property type="match status" value="1"/>
</dbReference>
<name>I0JI34_HALH3</name>
<dbReference type="GO" id="GO:0005886">
    <property type="term" value="C:plasma membrane"/>
    <property type="evidence" value="ECO:0007669"/>
    <property type="project" value="TreeGrafter"/>
</dbReference>
<evidence type="ECO:0000256" key="5">
    <source>
        <dbReference type="ARBA" id="ARBA00022989"/>
    </source>
</evidence>
<evidence type="ECO:0000256" key="6">
    <source>
        <dbReference type="ARBA" id="ARBA00023136"/>
    </source>
</evidence>
<feature type="transmembrane region" description="Helical" evidence="7">
    <location>
        <begin position="30"/>
        <end position="48"/>
    </location>
</feature>
<feature type="domain" description="Citrate transporter-like" evidence="8">
    <location>
        <begin position="18"/>
        <end position="353"/>
    </location>
</feature>
<evidence type="ECO:0000256" key="3">
    <source>
        <dbReference type="ARBA" id="ARBA00022692"/>
    </source>
</evidence>
<feature type="transmembrane region" description="Helical" evidence="7">
    <location>
        <begin position="95"/>
        <end position="116"/>
    </location>
</feature>
<dbReference type="InterPro" id="IPR031312">
    <property type="entry name" value="Na/sul_symport_CS"/>
</dbReference>
<dbReference type="GO" id="GO:0055085">
    <property type="term" value="P:transmembrane transport"/>
    <property type="evidence" value="ECO:0007669"/>
    <property type="project" value="InterPro"/>
</dbReference>
<feature type="transmembrane region" description="Helical" evidence="7">
    <location>
        <begin position="137"/>
        <end position="163"/>
    </location>
</feature>
<evidence type="ECO:0000256" key="7">
    <source>
        <dbReference type="SAM" id="Phobius"/>
    </source>
</evidence>
<keyword evidence="6 7" id="KW-0472">Membrane</keyword>
<dbReference type="HOGENOM" id="CLU_005170_6_2_9"/>
<dbReference type="InterPro" id="IPR004680">
    <property type="entry name" value="Cit_transptr-like_dom"/>
</dbReference>
<protein>
    <submittedName>
        <fullName evidence="9">Citrate transporter</fullName>
    </submittedName>
</protein>
<evidence type="ECO:0000259" key="8">
    <source>
        <dbReference type="Pfam" id="PF03600"/>
    </source>
</evidence>
<evidence type="ECO:0000313" key="10">
    <source>
        <dbReference type="Proteomes" id="UP000007397"/>
    </source>
</evidence>
<evidence type="ECO:0000256" key="4">
    <source>
        <dbReference type="ARBA" id="ARBA00022737"/>
    </source>
</evidence>
<gene>
    <name evidence="9" type="ordered locus">HBHAL_1431</name>
</gene>
<dbReference type="eggNOG" id="COG0471">
    <property type="taxonomic scope" value="Bacteria"/>
</dbReference>
<feature type="transmembrane region" description="Helical" evidence="7">
    <location>
        <begin position="301"/>
        <end position="322"/>
    </location>
</feature>
<dbReference type="Proteomes" id="UP000007397">
    <property type="component" value="Chromosome"/>
</dbReference>
<accession>I0JI34</accession>
<feature type="transmembrane region" description="Helical" evidence="7">
    <location>
        <begin position="175"/>
        <end position="198"/>
    </location>
</feature>
<feature type="transmembrane region" description="Helical" evidence="7">
    <location>
        <begin position="328"/>
        <end position="346"/>
    </location>
</feature>
<comment type="subcellular location">
    <subcellularLocation>
        <location evidence="1">Membrane</location>
        <topology evidence="1">Multi-pass membrane protein</topology>
    </subcellularLocation>
</comment>
<organism evidence="9 10">
    <name type="scientific">Halobacillus halophilus (strain ATCC 35676 / DSM 2266 / JCM 20832 / KCTC 3685 / LMG 17431 / NBRC 102448 / NCIMB 2269)</name>
    <name type="common">Sporosarcina halophila</name>
    <dbReference type="NCBI Taxonomy" id="866895"/>
    <lineage>
        <taxon>Bacteria</taxon>
        <taxon>Bacillati</taxon>
        <taxon>Bacillota</taxon>
        <taxon>Bacilli</taxon>
        <taxon>Bacillales</taxon>
        <taxon>Bacillaceae</taxon>
        <taxon>Halobacillus</taxon>
    </lineage>
</organism>
<evidence type="ECO:0000256" key="2">
    <source>
        <dbReference type="ARBA" id="ARBA00022448"/>
    </source>
</evidence>
<dbReference type="PANTHER" id="PTHR43652:SF2">
    <property type="entry name" value="BASIC AMINO ACID ANTIPORTER YFCC-RELATED"/>
    <property type="match status" value="1"/>
</dbReference>
<keyword evidence="5 7" id="KW-1133">Transmembrane helix</keyword>
<sequence length="415" mass="46037">METFIFIFAFTCMLLGLLSGRFHPSLVLSITAAFFFFTGLVSFSEFISSYLNKTVLTIIFLFIVGNCMALNNWFVKWCSLWLNNEKSQANAALKLMTQVAIVSGFMNNTPVVAMFIPTIQKMRTKINIVPSKVLIPISYAAILGGTTTLLGTSTNLILNSMLIEKGYDGFGIFEFAWIGVPLTITGILYIGFIGIHFLPLHSDTQKAKILDEVSLDYRKKKRICWLFPVMFAGFIGVTSTQTTSIFTAAFLFTSLLFVTKSFTLTEAKNYVDWKVILLIGSAMALGKVIKNISLDVFISQLLIEWYSFGGLFLTLILCYLITNLLTEFTHNIAAAVMMFPVGVSIAESVGVEPKLFIINVAIAASCSFLTPIGYQTNMMVYEPGNYKFVDYMKAGIGLSILCPIISVLMTLLIWG</sequence>
<dbReference type="Pfam" id="PF03600">
    <property type="entry name" value="CitMHS"/>
    <property type="match status" value="1"/>
</dbReference>
<dbReference type="AlphaFoldDB" id="I0JI34"/>